<organism evidence="6 7">
    <name type="scientific">Poecilia latipinna</name>
    <name type="common">sailfin molly</name>
    <dbReference type="NCBI Taxonomy" id="48699"/>
    <lineage>
        <taxon>Eukaryota</taxon>
        <taxon>Metazoa</taxon>
        <taxon>Chordata</taxon>
        <taxon>Craniata</taxon>
        <taxon>Vertebrata</taxon>
        <taxon>Euteleostomi</taxon>
        <taxon>Actinopterygii</taxon>
        <taxon>Neopterygii</taxon>
        <taxon>Teleostei</taxon>
        <taxon>Neoteleostei</taxon>
        <taxon>Acanthomorphata</taxon>
        <taxon>Ovalentaria</taxon>
        <taxon>Atherinomorphae</taxon>
        <taxon>Cyprinodontiformes</taxon>
        <taxon>Poeciliidae</taxon>
        <taxon>Poeciliinae</taxon>
        <taxon>Poecilia</taxon>
    </lineage>
</organism>
<evidence type="ECO:0000259" key="5">
    <source>
        <dbReference type="PROSITE" id="PS50923"/>
    </source>
</evidence>
<evidence type="ECO:0000256" key="2">
    <source>
        <dbReference type="ARBA" id="ARBA00022737"/>
    </source>
</evidence>
<name>A0A3B3V6U4_9TELE</name>
<evidence type="ECO:0000256" key="3">
    <source>
        <dbReference type="ARBA" id="ARBA00023157"/>
    </source>
</evidence>
<keyword evidence="2" id="KW-0677">Repeat</keyword>
<sequence>MPLSISCLSVFTTIHTLVATDERLVSRAGEKVAVIEIYLLKAGQSTELQKTGKTGEEKKKNSHKEKELENQVYKYPRAHNIFYSSISISSLFLLATENPRESCFEPGLVRNGTRVGTDLKLGSTVTYHCDSGYTLEGDPTLTCIMGGDGKPIISCGDLGTPPNGHKIGTLTVYGATAIFSCNTGYTLVGSRVRECMSNGLWSGTQVQCLAGHCGTPDPIVNGQIIGENFNFRGSVVYQCNPGFRLIGVSVRICEQDHRWSGNTPVCVPFHRTVLGSSFEKIERAAQLHRWLNLSTGRLLGMDYPNDKNVGDAAHISKKVLGSNETKINMSGQNVKYL</sequence>
<evidence type="ECO:0000256" key="4">
    <source>
        <dbReference type="PROSITE-ProRule" id="PRU00302"/>
    </source>
</evidence>
<keyword evidence="7" id="KW-1185">Reference proteome</keyword>
<protein>
    <recommendedName>
        <fullName evidence="5">Sushi domain-containing protein</fullName>
    </recommendedName>
</protein>
<proteinExistence type="predicted"/>
<feature type="domain" description="Sushi" evidence="5">
    <location>
        <begin position="153"/>
        <end position="210"/>
    </location>
</feature>
<evidence type="ECO:0000256" key="1">
    <source>
        <dbReference type="ARBA" id="ARBA00022729"/>
    </source>
</evidence>
<reference evidence="6" key="1">
    <citation type="submission" date="2025-08" db="UniProtKB">
        <authorList>
            <consortium name="Ensembl"/>
        </authorList>
    </citation>
    <scope>IDENTIFICATION</scope>
</reference>
<dbReference type="SUPFAM" id="SSF57535">
    <property type="entry name" value="Complement control module/SCR domain"/>
    <property type="match status" value="3"/>
</dbReference>
<dbReference type="Proteomes" id="UP000261500">
    <property type="component" value="Unplaced"/>
</dbReference>
<dbReference type="Pfam" id="PF00084">
    <property type="entry name" value="Sushi"/>
    <property type="match status" value="3"/>
</dbReference>
<comment type="caution">
    <text evidence="4">Lacks conserved residue(s) required for the propagation of feature annotation.</text>
</comment>
<keyword evidence="1" id="KW-0732">Signal</keyword>
<dbReference type="Gene3D" id="2.10.70.10">
    <property type="entry name" value="Complement Module, domain 1"/>
    <property type="match status" value="3"/>
</dbReference>
<accession>A0A3B3V6U4</accession>
<reference evidence="6" key="2">
    <citation type="submission" date="2025-09" db="UniProtKB">
        <authorList>
            <consortium name="Ensembl"/>
        </authorList>
    </citation>
    <scope>IDENTIFICATION</scope>
</reference>
<dbReference type="STRING" id="48699.ENSPLAP00000021495"/>
<dbReference type="SMART" id="SM00032">
    <property type="entry name" value="CCP"/>
    <property type="match status" value="3"/>
</dbReference>
<dbReference type="InterPro" id="IPR051277">
    <property type="entry name" value="SEZ6_CSMD_C4BPB_Regulators"/>
</dbReference>
<keyword evidence="3 4" id="KW-1015">Disulfide bond</keyword>
<dbReference type="PANTHER" id="PTHR45656:SF4">
    <property type="entry name" value="PROTEIN CBR-CLEC-78"/>
    <property type="match status" value="1"/>
</dbReference>
<dbReference type="GeneTree" id="ENSGT00940000161110"/>
<dbReference type="CDD" id="cd00033">
    <property type="entry name" value="CCP"/>
    <property type="match status" value="3"/>
</dbReference>
<feature type="disulfide bond" evidence="4">
    <location>
        <begin position="239"/>
        <end position="266"/>
    </location>
</feature>
<dbReference type="AlphaFoldDB" id="A0A3B3V6U4"/>
<evidence type="ECO:0000313" key="6">
    <source>
        <dbReference type="Ensembl" id="ENSPLAP00000021495.1"/>
    </source>
</evidence>
<dbReference type="InterPro" id="IPR035976">
    <property type="entry name" value="Sushi/SCR/CCP_sf"/>
</dbReference>
<dbReference type="Ensembl" id="ENSPLAT00000010841.1">
    <property type="protein sequence ID" value="ENSPLAP00000021495.1"/>
    <property type="gene ID" value="ENSPLAG00000005292.1"/>
</dbReference>
<evidence type="ECO:0000313" key="7">
    <source>
        <dbReference type="Proteomes" id="UP000261500"/>
    </source>
</evidence>
<dbReference type="InterPro" id="IPR000436">
    <property type="entry name" value="Sushi_SCR_CCP_dom"/>
</dbReference>
<feature type="disulfide bond" evidence="4">
    <location>
        <begin position="181"/>
        <end position="208"/>
    </location>
</feature>
<keyword evidence="4" id="KW-0768">Sushi</keyword>
<dbReference type="PROSITE" id="PS50923">
    <property type="entry name" value="SUSHI"/>
    <property type="match status" value="2"/>
</dbReference>
<dbReference type="PANTHER" id="PTHR45656">
    <property type="entry name" value="PROTEIN CBR-CLEC-78"/>
    <property type="match status" value="1"/>
</dbReference>
<feature type="domain" description="Sushi" evidence="5">
    <location>
        <begin position="211"/>
        <end position="268"/>
    </location>
</feature>